<proteinExistence type="predicted"/>
<dbReference type="Pfam" id="PF00567">
    <property type="entry name" value="TUDOR"/>
    <property type="match status" value="1"/>
</dbReference>
<dbReference type="SMART" id="SM00333">
    <property type="entry name" value="TUDOR"/>
    <property type="match status" value="1"/>
</dbReference>
<evidence type="ECO:0000313" key="3">
    <source>
        <dbReference type="RefSeq" id="XP_052746004.1"/>
    </source>
</evidence>
<dbReference type="SUPFAM" id="SSF63748">
    <property type="entry name" value="Tudor/PWWP/MBT"/>
    <property type="match status" value="1"/>
</dbReference>
<evidence type="ECO:0000313" key="2">
    <source>
        <dbReference type="Proteomes" id="UP001652582"/>
    </source>
</evidence>
<dbReference type="RefSeq" id="XP_052746004.1">
    <property type="nucleotide sequence ID" value="XM_052890044.1"/>
</dbReference>
<dbReference type="PROSITE" id="PS50304">
    <property type="entry name" value="TUDOR"/>
    <property type="match status" value="1"/>
</dbReference>
<dbReference type="Gene3D" id="2.30.30.140">
    <property type="match status" value="1"/>
</dbReference>
<organism evidence="2 3">
    <name type="scientific">Bicyclus anynana</name>
    <name type="common">Squinting bush brown butterfly</name>
    <dbReference type="NCBI Taxonomy" id="110368"/>
    <lineage>
        <taxon>Eukaryota</taxon>
        <taxon>Metazoa</taxon>
        <taxon>Ecdysozoa</taxon>
        <taxon>Arthropoda</taxon>
        <taxon>Hexapoda</taxon>
        <taxon>Insecta</taxon>
        <taxon>Pterygota</taxon>
        <taxon>Neoptera</taxon>
        <taxon>Endopterygota</taxon>
        <taxon>Lepidoptera</taxon>
        <taxon>Glossata</taxon>
        <taxon>Ditrysia</taxon>
        <taxon>Papilionoidea</taxon>
        <taxon>Nymphalidae</taxon>
        <taxon>Satyrinae</taxon>
        <taxon>Satyrini</taxon>
        <taxon>Mycalesina</taxon>
        <taxon>Bicyclus</taxon>
    </lineage>
</organism>
<dbReference type="GeneID" id="112057226"/>
<keyword evidence="2" id="KW-1185">Reference proteome</keyword>
<evidence type="ECO:0000259" key="1">
    <source>
        <dbReference type="PROSITE" id="PS50304"/>
    </source>
</evidence>
<reference evidence="3" key="1">
    <citation type="submission" date="2025-08" db="UniProtKB">
        <authorList>
            <consortium name="RefSeq"/>
        </authorList>
    </citation>
    <scope>IDENTIFICATION</scope>
</reference>
<gene>
    <name evidence="3" type="primary">LOC112057226</name>
</gene>
<sequence>MLASGALSGCERAPGRSVCDAIEPVSKQHRSLPAGGCEVEVLDVSMLASGALSGCERAPGRSVCDAIEPVSKQHRSLPAGGCEVEVLDVSMLASGALSGCERAPGRSVCDAIEPVSKQMEAYCNSELGQQPYLPSFEELCIAKCGPNQQWYRAALCEQIGGPGGAAARVLLVDYGNLETVPVSALRKMLPEFVRGVPALAPQLEIQGWPTTHTKDMLQRALKHMRVTKEGRGVLKVTRCQQRMHGLYLVHAPELLEAMAADD</sequence>
<name>A0ABM3M4R5_BICAN</name>
<feature type="domain" description="Tudor" evidence="1">
    <location>
        <begin position="133"/>
        <end position="195"/>
    </location>
</feature>
<dbReference type="InterPro" id="IPR002999">
    <property type="entry name" value="Tudor"/>
</dbReference>
<accession>A0ABM3M4R5</accession>
<protein>
    <submittedName>
        <fullName evidence="3">Uncharacterized protein LOC112057226</fullName>
    </submittedName>
</protein>
<dbReference type="Proteomes" id="UP001652582">
    <property type="component" value="Chromosome 27"/>
</dbReference>